<accession>A0A8C6HQI1</accession>
<feature type="region of interest" description="Disordered" evidence="1">
    <location>
        <begin position="40"/>
        <end position="63"/>
    </location>
</feature>
<evidence type="ECO:0000256" key="1">
    <source>
        <dbReference type="SAM" id="MobiDB-lite"/>
    </source>
</evidence>
<reference evidence="2" key="2">
    <citation type="submission" date="2025-09" db="UniProtKB">
        <authorList>
            <consortium name="Ensembl"/>
        </authorList>
    </citation>
    <scope>IDENTIFICATION</scope>
</reference>
<evidence type="ECO:0000313" key="3">
    <source>
        <dbReference type="Proteomes" id="UP000694415"/>
    </source>
</evidence>
<feature type="compositionally biased region" description="Polar residues" evidence="1">
    <location>
        <begin position="45"/>
        <end position="54"/>
    </location>
</feature>
<dbReference type="GeneTree" id="ENSGT00860000135842"/>
<proteinExistence type="predicted"/>
<sequence length="63" mass="6558">MPFKVGSPGPGRRKHGTLLPSCGLRQQNVAVCCPRVVPVAPADKPSSSCRSTHAPSVFSALES</sequence>
<keyword evidence="3" id="KW-1185">Reference proteome</keyword>
<protein>
    <submittedName>
        <fullName evidence="2">Predicted gene 16253</fullName>
    </submittedName>
</protein>
<dbReference type="AlphaFoldDB" id="A0A8C6HQI1"/>
<dbReference type="Proteomes" id="UP000694415">
    <property type="component" value="Unplaced"/>
</dbReference>
<name>A0A8C6HQI1_MUSSI</name>
<reference evidence="2" key="1">
    <citation type="submission" date="2025-08" db="UniProtKB">
        <authorList>
            <consortium name="Ensembl"/>
        </authorList>
    </citation>
    <scope>IDENTIFICATION</scope>
</reference>
<evidence type="ECO:0000313" key="2">
    <source>
        <dbReference type="Ensembl" id="ENSMSIP00000025420.1"/>
    </source>
</evidence>
<dbReference type="Ensembl" id="ENSMSIT00000032088.1">
    <property type="protein sequence ID" value="ENSMSIP00000025420.1"/>
    <property type="gene ID" value="ENSMSIG00000021486.1"/>
</dbReference>
<organism evidence="2 3">
    <name type="scientific">Mus spicilegus</name>
    <name type="common">Mound-building mouse</name>
    <dbReference type="NCBI Taxonomy" id="10103"/>
    <lineage>
        <taxon>Eukaryota</taxon>
        <taxon>Metazoa</taxon>
        <taxon>Chordata</taxon>
        <taxon>Craniata</taxon>
        <taxon>Vertebrata</taxon>
        <taxon>Euteleostomi</taxon>
        <taxon>Mammalia</taxon>
        <taxon>Eutheria</taxon>
        <taxon>Euarchontoglires</taxon>
        <taxon>Glires</taxon>
        <taxon>Rodentia</taxon>
        <taxon>Myomorpha</taxon>
        <taxon>Muroidea</taxon>
        <taxon>Muridae</taxon>
        <taxon>Murinae</taxon>
        <taxon>Mus</taxon>
        <taxon>Mus</taxon>
    </lineage>
</organism>